<organism evidence="1">
    <name type="scientific">Homo sapiens</name>
    <name type="common">Human</name>
    <dbReference type="NCBI Taxonomy" id="9606"/>
    <lineage>
        <taxon>Eukaryota</taxon>
        <taxon>Metazoa</taxon>
        <taxon>Chordata</taxon>
        <taxon>Craniata</taxon>
        <taxon>Vertebrata</taxon>
        <taxon>Euteleostomi</taxon>
        <taxon>Mammalia</taxon>
        <taxon>Eutheria</taxon>
        <taxon>Euarchontoglires</taxon>
        <taxon>Primates</taxon>
        <taxon>Haplorrhini</taxon>
        <taxon>Catarrhini</taxon>
        <taxon>Hominidae</taxon>
        <taxon>Homo</taxon>
    </lineage>
</organism>
<dbReference type="AlphaFoldDB" id="L8EC61"/>
<accession>L8EC61</accession>
<reference evidence="1" key="1">
    <citation type="journal article" date="2013" name="PLoS ONE">
        <title>Direct detection of alternative open reading frames translation products in human significantly expands the proteome.</title>
        <authorList>
            <person name="Vanderperre B."/>
            <person name="Lucier J.-F."/>
            <person name="Motard J."/>
            <person name="Tremblay G."/>
            <person name="Vanderperre S."/>
            <person name="Wisztorski M."/>
            <person name="Salzet M."/>
            <person name="Boisvert F.-M."/>
            <person name="Roucou X."/>
        </authorList>
    </citation>
    <scope>NUCLEOTIDE SEQUENCE</scope>
</reference>
<dbReference type="ChiTaRS" id="ERICH3">
    <property type="organism name" value="human"/>
</dbReference>
<evidence type="ECO:0000313" key="1">
    <source>
        <dbReference type="EMBL" id="CCQ43007.1"/>
    </source>
</evidence>
<name>L8EC61_HUMAN</name>
<gene>
    <name evidence="1" type="primary">C1orf173</name>
</gene>
<proteinExistence type="predicted"/>
<dbReference type="EMBL" id="HF583510">
    <property type="protein sequence ID" value="CCQ43007.1"/>
    <property type="molecule type" value="Genomic_DNA"/>
</dbReference>
<protein>
    <submittedName>
        <fullName evidence="1">Alternative protein C1orf173</fullName>
    </submittedName>
</protein>
<sequence length="40" mass="5129">MKQQQSTQTRNPSNWCKKRIHWRRKKQWRKMKRPSTEMLT</sequence>